<dbReference type="NCBIfam" id="TIGR01643">
    <property type="entry name" value="YD_repeat_2x"/>
    <property type="match status" value="1"/>
</dbReference>
<dbReference type="PANTHER" id="PTHR32305">
    <property type="match status" value="1"/>
</dbReference>
<dbReference type="InterPro" id="IPR011658">
    <property type="entry name" value="PA14_dom"/>
</dbReference>
<feature type="transmembrane region" description="Helical" evidence="2">
    <location>
        <begin position="21"/>
        <end position="40"/>
    </location>
</feature>
<dbReference type="SMART" id="SM00758">
    <property type="entry name" value="PA14"/>
    <property type="match status" value="2"/>
</dbReference>
<name>A0A2A6FSI0_9MICO</name>
<comment type="caution">
    <text evidence="4">The sequence shown here is derived from an EMBL/GenBank/DDBJ whole genome shotgun (WGS) entry which is preliminary data.</text>
</comment>
<dbReference type="PANTHER" id="PTHR32305:SF15">
    <property type="entry name" value="PROTEIN RHSA-RELATED"/>
    <property type="match status" value="1"/>
</dbReference>
<sequence length="2084" mass="224018">MVWGRVLFKGWPTVLCARSRFVVVVCFVIAFVLFGSVVQYSESRADRAADLVPVVLPLEESVVPEVPLGEEPVVGDFVGEPDPFVPVAGEPTVVPEVVGPEGLNTDGFDKKSARVLEREEFSLTYDAGGGRRVTEITRDPVSVRVGDVWKPINTDVSGRGVFSWLGVGGAKVDEHPLGPVFAETASDKNVLTVSRGGSRIGFTLVGAAGSKLKRDLWPWSGQKDRVEYEGVFPDTDLVYEVENSGVKEIFELAKKPGDVGRVSWTWRVDFEGSLRRDEFGGVEFLDSDSNVDLVMAPPTMWDSAGKSGKQADNQASLDTEISERDGVWWITLRADRGWLNSPDRVYPVMVDPETWVPHNDTRGYKTNGQRNVNYGIQMGNTNTNGIWRTIGHYNYEQFFGKQILRANIYMTGISGDSTRTTRVGNIYHATAFDYHATGEHLSSFHITSDQGWAEDDGLTSRIAQWVRDRVSGAYLIFVGDEGRGFTYKHVSTSMFVWWKDYPTLDSIAAPSPGNGATNTTLTPTFKLTGTPAAGSSLRYFFRVGTTASLSGDLVWESGWISSDTVQMPSPRLLPGTRYFWQGFVADEYTGVWGTDTSRGSPVWSFTTNQTPTTSLSTASPPDRSVVVTTQPTLSVGAPADPQNRPLRYWFRIASGSDSKTGAVVSSGWQNERTWMPPKDYLQDGTTYSWTVLTKDQYSESATTWVARFTVNQRIGNPGPAPTDSVGPVMVNLANGNLNMGFSSPTVNTVGGPIGMGFTYNSQKPSNRGLKGEYFDANPKPGETLSWSFTGKNPVLVRTDPQVSFRWEAGSPGPGVPEERFLARWTGFITPPSADTYTFGVLHDDGVAAWVGDSKVIDKWNLAHVADTVAWGSAKTLVAAPVPFRMEYFESTYNAHVELWAKKGTGAPFPVPASWFTKSVEVLPDGWGSSTVLSSGFGDYASVRVQEGSITLTDVSGGTHSYVKKSEGGYEPPVGEFGIMSLSATNLVTFTDEGGIVYTFGADGRVTSATSPADLKKPASTVTSYRAGTGQVDRVSDRLSENPGSYPKTYSREVRFAYAGDTAVSVGLSAADSDGTGTACPTRGYARPPAGMLCRIIYPGHIPGTQDTTELLYNSSGQLASIVDPGSEQVTFVYDQARRVIAVRDTLQTDWIRARNISDHSSTTRTDITYDTVGRASKITLAHPTGQAVESERPWHTYTYESGRTHVDVAGVTPPTQAPATGHARTVRFDAAWRQTTEVSVTGLTSTRVWNTKDQVLSSTSAQGNMTTSLYDSQDRLTDTYGPAPTSCFTAERTPTASCRNTTGHTRKAYDEGMVGLDAAYYSNRVLAGAPVEMGLGIGSADGSIARNWESGGPAGLPVDEFSVRLTGLIRFPASGQYRFQTNADDGARVYVDDVLLVDDWSDHGLRMSAEGVVSVTAGQVSRIRVEYFENRGLARLELHWTPPGGARAIVPGNVLSPDYGLITSAVTDDQGPAAVSVRGSMEYQFPWLGQLTATTVDPGGQNLVTRAEYEPPTATGGYLRKVSERLPAATAAGLSADRAGTRFSYYGDRQTLREAYGGSVCGLPADTPQYGFLRSKTEPAPASGQQVTTSYVYDRLGRGVGLKRTGDADWTCTVFDTRGRAISVTYPATATTAARTVTSSFTSNATIGGTLGADPLTSWTEDEVGRITVVTDLLGSVVSYRDVWGTVTTISYDLQLRVLSTTSTPPAGTPLAQAYTYNLENQLLTVTVDGHQIAAATYGDVTSPGNQRGALISAQYPDTDTGVGNGSSLRVSRDVFGDVSALAWTLPAGGSVVTDSVVTDLVVTDSVVRSQSGKVIQNTLDIDGRSETSRYEFDSAGRLTKATIPGHELTYGFGPSTGCGTGAMSGAGKNGNRTSLTDLRPTGSRTSTTYCYDQADRLLSSTTTGAPTGADPVSDGVSAGEIAYDQRGNVTTLAGQTLTYDAENRHTTTTLADTSSVAYLRDATGRIVQRTTTTPGNTTRVQRFSFSGAGDSPDFILDAANTPTTKTIQLPGNVLVMIKTDGVQSWLYPNLHGDILLRANQNGVLQGTVARYDPFGQPIDPVTGDIGTEQANDSGPDTMDSDAD</sequence>
<keyword evidence="2" id="KW-1133">Transmembrane helix</keyword>
<evidence type="ECO:0000313" key="4">
    <source>
        <dbReference type="EMBL" id="PDQ35812.1"/>
    </source>
</evidence>
<dbReference type="InterPro" id="IPR031325">
    <property type="entry name" value="RHS_repeat"/>
</dbReference>
<proteinExistence type="predicted"/>
<evidence type="ECO:0000313" key="5">
    <source>
        <dbReference type="Proteomes" id="UP000219994"/>
    </source>
</evidence>
<dbReference type="EMBL" id="NAEP01000028">
    <property type="protein sequence ID" value="PDQ35812.1"/>
    <property type="molecule type" value="Genomic_DNA"/>
</dbReference>
<evidence type="ECO:0000256" key="1">
    <source>
        <dbReference type="SAM" id="MobiDB-lite"/>
    </source>
</evidence>
<feature type="region of interest" description="Disordered" evidence="1">
    <location>
        <begin position="2056"/>
        <end position="2084"/>
    </location>
</feature>
<accession>A0A2A6FSI0</accession>
<feature type="domain" description="PA14" evidence="3">
    <location>
        <begin position="764"/>
        <end position="914"/>
    </location>
</feature>
<organism evidence="4 5">
    <name type="scientific">Candidatus Lumbricidiphila eiseniae</name>
    <dbReference type="NCBI Taxonomy" id="1969409"/>
    <lineage>
        <taxon>Bacteria</taxon>
        <taxon>Bacillati</taxon>
        <taxon>Actinomycetota</taxon>
        <taxon>Actinomycetes</taxon>
        <taxon>Micrococcales</taxon>
        <taxon>Microbacteriaceae</taxon>
        <taxon>Candidatus Lumbricidiphila</taxon>
    </lineage>
</organism>
<protein>
    <recommendedName>
        <fullName evidence="3">PA14 domain-containing protein</fullName>
    </recommendedName>
</protein>
<keyword evidence="2" id="KW-0812">Transmembrane</keyword>
<gene>
    <name evidence="4" type="ORF">B5766_05000</name>
</gene>
<dbReference type="Proteomes" id="UP000219994">
    <property type="component" value="Unassembled WGS sequence"/>
</dbReference>
<reference evidence="5" key="1">
    <citation type="submission" date="2017-03" db="EMBL/GenBank/DDBJ databases">
        <authorList>
            <person name="Lund M.B."/>
        </authorList>
    </citation>
    <scope>NUCLEOTIDE SEQUENCE [LARGE SCALE GENOMIC DNA]</scope>
</reference>
<dbReference type="Pfam" id="PF05593">
    <property type="entry name" value="RHS_repeat"/>
    <property type="match status" value="1"/>
</dbReference>
<dbReference type="Gene3D" id="3.90.182.10">
    <property type="entry name" value="Toxin - Anthrax Protective Antigen,domain 1"/>
    <property type="match status" value="2"/>
</dbReference>
<dbReference type="InterPro" id="IPR006530">
    <property type="entry name" value="YD"/>
</dbReference>
<dbReference type="PROSITE" id="PS51820">
    <property type="entry name" value="PA14"/>
    <property type="match status" value="2"/>
</dbReference>
<dbReference type="InterPro" id="IPR037524">
    <property type="entry name" value="PA14/GLEYA"/>
</dbReference>
<dbReference type="Gene3D" id="2.180.10.10">
    <property type="entry name" value="RHS repeat-associated core"/>
    <property type="match status" value="2"/>
</dbReference>
<feature type="domain" description="PA14" evidence="3">
    <location>
        <begin position="1311"/>
        <end position="1454"/>
    </location>
</feature>
<evidence type="ECO:0000259" key="3">
    <source>
        <dbReference type="PROSITE" id="PS51820"/>
    </source>
</evidence>
<feature type="non-terminal residue" evidence="4">
    <location>
        <position position="2084"/>
    </location>
</feature>
<dbReference type="SUPFAM" id="SSF56988">
    <property type="entry name" value="Anthrax protective antigen"/>
    <property type="match status" value="2"/>
</dbReference>
<keyword evidence="2" id="KW-0472">Membrane</keyword>
<dbReference type="Pfam" id="PF07691">
    <property type="entry name" value="PA14"/>
    <property type="match status" value="2"/>
</dbReference>
<dbReference type="InterPro" id="IPR050708">
    <property type="entry name" value="T6SS_VgrG/RHS"/>
</dbReference>
<evidence type="ECO:0000256" key="2">
    <source>
        <dbReference type="SAM" id="Phobius"/>
    </source>
</evidence>